<dbReference type="Proteomes" id="UP001457282">
    <property type="component" value="Unassembled WGS sequence"/>
</dbReference>
<evidence type="ECO:0000313" key="2">
    <source>
        <dbReference type="Proteomes" id="UP001457282"/>
    </source>
</evidence>
<name>A0AAW1Y3W0_RUBAR</name>
<comment type="caution">
    <text evidence="1">The sequence shown here is derived from an EMBL/GenBank/DDBJ whole genome shotgun (WGS) entry which is preliminary data.</text>
</comment>
<accession>A0AAW1Y3W0</accession>
<sequence length="85" mass="8492">MKLTASLDGGGALSTAAVRAQRCGVAAEQRLGLEVARTGAATVCIDDGGLSEVLEVAWETHGSGQRNRGVALDGARARGGVASVD</sequence>
<dbReference type="AlphaFoldDB" id="A0AAW1Y3W0"/>
<protein>
    <submittedName>
        <fullName evidence="1">Uncharacterized protein</fullName>
    </submittedName>
</protein>
<organism evidence="1 2">
    <name type="scientific">Rubus argutus</name>
    <name type="common">Southern blackberry</name>
    <dbReference type="NCBI Taxonomy" id="59490"/>
    <lineage>
        <taxon>Eukaryota</taxon>
        <taxon>Viridiplantae</taxon>
        <taxon>Streptophyta</taxon>
        <taxon>Embryophyta</taxon>
        <taxon>Tracheophyta</taxon>
        <taxon>Spermatophyta</taxon>
        <taxon>Magnoliopsida</taxon>
        <taxon>eudicotyledons</taxon>
        <taxon>Gunneridae</taxon>
        <taxon>Pentapetalae</taxon>
        <taxon>rosids</taxon>
        <taxon>fabids</taxon>
        <taxon>Rosales</taxon>
        <taxon>Rosaceae</taxon>
        <taxon>Rosoideae</taxon>
        <taxon>Rosoideae incertae sedis</taxon>
        <taxon>Rubus</taxon>
    </lineage>
</organism>
<evidence type="ECO:0000313" key="1">
    <source>
        <dbReference type="EMBL" id="KAK9943458.1"/>
    </source>
</evidence>
<keyword evidence="2" id="KW-1185">Reference proteome</keyword>
<proteinExistence type="predicted"/>
<reference evidence="1 2" key="1">
    <citation type="journal article" date="2023" name="G3 (Bethesda)">
        <title>A chromosome-length genome assembly and annotation of blackberry (Rubus argutus, cv. 'Hillquist').</title>
        <authorList>
            <person name="Bruna T."/>
            <person name="Aryal R."/>
            <person name="Dudchenko O."/>
            <person name="Sargent D.J."/>
            <person name="Mead D."/>
            <person name="Buti M."/>
            <person name="Cavallini A."/>
            <person name="Hytonen T."/>
            <person name="Andres J."/>
            <person name="Pham M."/>
            <person name="Weisz D."/>
            <person name="Mascagni F."/>
            <person name="Usai G."/>
            <person name="Natali L."/>
            <person name="Bassil N."/>
            <person name="Fernandez G.E."/>
            <person name="Lomsadze A."/>
            <person name="Armour M."/>
            <person name="Olukolu B."/>
            <person name="Poorten T."/>
            <person name="Britton C."/>
            <person name="Davik J."/>
            <person name="Ashrafi H."/>
            <person name="Aiden E.L."/>
            <person name="Borodovsky M."/>
            <person name="Worthington M."/>
        </authorList>
    </citation>
    <scope>NUCLEOTIDE SEQUENCE [LARGE SCALE GENOMIC DNA]</scope>
    <source>
        <strain evidence="1">PI 553951</strain>
    </source>
</reference>
<dbReference type="EMBL" id="JBEDUW010000002">
    <property type="protein sequence ID" value="KAK9943458.1"/>
    <property type="molecule type" value="Genomic_DNA"/>
</dbReference>
<gene>
    <name evidence="1" type="ORF">M0R45_009065</name>
</gene>